<keyword evidence="4" id="KW-1185">Reference proteome</keyword>
<proteinExistence type="predicted"/>
<feature type="region of interest" description="Disordered" evidence="1">
    <location>
        <begin position="1"/>
        <end position="22"/>
    </location>
</feature>
<gene>
    <name evidence="3" type="ORF">GCM10010468_66350</name>
</gene>
<sequence length="261" mass="28375">MGDMSSQTKARGDENEFWPDAPDGPRSRTISIVVAVIVLLAAAGGAAWWFLGRGGDDAVSTSVGKRLPVTYVPQEGDKDTTKLSLRTADPRLFTEGEIFDDKKTVAYGKYKFALKGQKLTDCPSAAWGDVFETMLQQAGCNQIARGLYVSEDKTYAGLFVAFNLADEKGATLVMNAMDVTRKNGFVHPLESPEVKDFGGNWSAAYSQVIGHYVIMSWVQRASGERPPGLNEMIDISLAVQSPEDFAWGRLVNLDPGPKGEN</sequence>
<organism evidence="3 4">
    <name type="scientific">Actinocorallia longicatena</name>
    <dbReference type="NCBI Taxonomy" id="111803"/>
    <lineage>
        <taxon>Bacteria</taxon>
        <taxon>Bacillati</taxon>
        <taxon>Actinomycetota</taxon>
        <taxon>Actinomycetes</taxon>
        <taxon>Streptosporangiales</taxon>
        <taxon>Thermomonosporaceae</taxon>
        <taxon>Actinocorallia</taxon>
    </lineage>
</organism>
<protein>
    <submittedName>
        <fullName evidence="3">Uncharacterized protein</fullName>
    </submittedName>
</protein>
<keyword evidence="2" id="KW-1133">Transmembrane helix</keyword>
<name>A0ABP6QIN4_9ACTN</name>
<comment type="caution">
    <text evidence="3">The sequence shown here is derived from an EMBL/GenBank/DDBJ whole genome shotgun (WGS) entry which is preliminary data.</text>
</comment>
<accession>A0ABP6QIN4</accession>
<evidence type="ECO:0000313" key="3">
    <source>
        <dbReference type="EMBL" id="GAA3233680.1"/>
    </source>
</evidence>
<feature type="transmembrane region" description="Helical" evidence="2">
    <location>
        <begin position="30"/>
        <end position="51"/>
    </location>
</feature>
<dbReference type="Proteomes" id="UP001501237">
    <property type="component" value="Unassembled WGS sequence"/>
</dbReference>
<evidence type="ECO:0000256" key="2">
    <source>
        <dbReference type="SAM" id="Phobius"/>
    </source>
</evidence>
<dbReference type="EMBL" id="BAAAUV010000025">
    <property type="protein sequence ID" value="GAA3233680.1"/>
    <property type="molecule type" value="Genomic_DNA"/>
</dbReference>
<reference evidence="4" key="1">
    <citation type="journal article" date="2019" name="Int. J. Syst. Evol. Microbiol.">
        <title>The Global Catalogue of Microorganisms (GCM) 10K type strain sequencing project: providing services to taxonomists for standard genome sequencing and annotation.</title>
        <authorList>
            <consortium name="The Broad Institute Genomics Platform"/>
            <consortium name="The Broad Institute Genome Sequencing Center for Infectious Disease"/>
            <person name="Wu L."/>
            <person name="Ma J."/>
        </authorList>
    </citation>
    <scope>NUCLEOTIDE SEQUENCE [LARGE SCALE GENOMIC DNA]</scope>
    <source>
        <strain evidence="4">JCM 9377</strain>
    </source>
</reference>
<keyword evidence="2" id="KW-0812">Transmembrane</keyword>
<evidence type="ECO:0000256" key="1">
    <source>
        <dbReference type="SAM" id="MobiDB-lite"/>
    </source>
</evidence>
<keyword evidence="2" id="KW-0472">Membrane</keyword>
<evidence type="ECO:0000313" key="4">
    <source>
        <dbReference type="Proteomes" id="UP001501237"/>
    </source>
</evidence>